<keyword evidence="12" id="KW-0808">Transferase</keyword>
<keyword evidence="4" id="KW-0564">Palmitate</keyword>
<dbReference type="GO" id="GO:0005794">
    <property type="term" value="C:Golgi apparatus"/>
    <property type="evidence" value="ECO:0007669"/>
    <property type="project" value="TreeGrafter"/>
</dbReference>
<dbReference type="PANTHER" id="PTHR45806">
    <property type="entry name" value="SYNAPTOBREVIN HOMOLOG YKT6"/>
    <property type="match status" value="1"/>
</dbReference>
<dbReference type="GO" id="GO:0016740">
    <property type="term" value="F:transferase activity"/>
    <property type="evidence" value="ECO:0007669"/>
    <property type="project" value="UniProtKB-KW"/>
</dbReference>
<dbReference type="InterPro" id="IPR042855">
    <property type="entry name" value="V_SNARE_CC"/>
</dbReference>
<evidence type="ECO:0000256" key="8">
    <source>
        <dbReference type="PROSITE-ProRule" id="PRU00290"/>
    </source>
</evidence>
<evidence type="ECO:0000256" key="6">
    <source>
        <dbReference type="ARBA" id="ARBA00023289"/>
    </source>
</evidence>
<comment type="similarity">
    <text evidence="1">Belongs to the synaptobrevin family.</text>
</comment>
<keyword evidence="3" id="KW-0472">Membrane</keyword>
<accession>A0A7J6MTV1</accession>
<dbReference type="GO" id="GO:0006888">
    <property type="term" value="P:endoplasmic reticulum to Golgi vesicle-mediated transport"/>
    <property type="evidence" value="ECO:0007669"/>
    <property type="project" value="TreeGrafter"/>
</dbReference>
<dbReference type="Gene3D" id="1.20.5.110">
    <property type="match status" value="1"/>
</dbReference>
<evidence type="ECO:0000256" key="5">
    <source>
        <dbReference type="ARBA" id="ARBA00023288"/>
    </source>
</evidence>
<dbReference type="Proteomes" id="UP000572268">
    <property type="component" value="Unassembled WGS sequence"/>
</dbReference>
<evidence type="ECO:0000313" key="14">
    <source>
        <dbReference type="Proteomes" id="UP000572268"/>
    </source>
</evidence>
<protein>
    <submittedName>
        <fullName evidence="12">Palmitoyltransferase</fullName>
    </submittedName>
</protein>
<dbReference type="Proteomes" id="UP000570595">
    <property type="component" value="Unassembled WGS sequence"/>
</dbReference>
<comment type="caution">
    <text evidence="12">The sequence shown here is derived from an EMBL/GenBank/DDBJ whole genome shotgun (WGS) entry which is preliminary data.</text>
</comment>
<evidence type="ECO:0000313" key="13">
    <source>
        <dbReference type="Proteomes" id="UP000570595"/>
    </source>
</evidence>
<keyword evidence="5" id="KW-0449">Lipoprotein</keyword>
<evidence type="ECO:0000313" key="11">
    <source>
        <dbReference type="EMBL" id="KAF4658906.1"/>
    </source>
</evidence>
<dbReference type="EMBL" id="JABAHT010000290">
    <property type="protein sequence ID" value="KAF4658906.1"/>
    <property type="molecule type" value="Genomic_DNA"/>
</dbReference>
<evidence type="ECO:0000256" key="7">
    <source>
        <dbReference type="ARBA" id="ARBA00046278"/>
    </source>
</evidence>
<dbReference type="Gene3D" id="3.30.450.50">
    <property type="entry name" value="Longin domain"/>
    <property type="match status" value="1"/>
</dbReference>
<keyword evidence="2" id="KW-0488">Methylation</keyword>
<dbReference type="SUPFAM" id="SSF64356">
    <property type="entry name" value="SNARE-like"/>
    <property type="match status" value="1"/>
</dbReference>
<dbReference type="OrthoDB" id="27923at2759"/>
<keyword evidence="8" id="KW-0175">Coiled coil</keyword>
<proteinExistence type="inferred from homology"/>
<name>A0A7J6MTV1_PEROL</name>
<dbReference type="EMBL" id="JABANN010000032">
    <property type="protein sequence ID" value="KAF4674331.1"/>
    <property type="molecule type" value="Genomic_DNA"/>
</dbReference>
<evidence type="ECO:0000256" key="4">
    <source>
        <dbReference type="ARBA" id="ARBA00023139"/>
    </source>
</evidence>
<dbReference type="GO" id="GO:0005484">
    <property type="term" value="F:SNAP receptor activity"/>
    <property type="evidence" value="ECO:0007669"/>
    <property type="project" value="TreeGrafter"/>
</dbReference>
<feature type="domain" description="Longin" evidence="9">
    <location>
        <begin position="7"/>
        <end position="137"/>
    </location>
</feature>
<evidence type="ECO:0000259" key="9">
    <source>
        <dbReference type="PROSITE" id="PS50859"/>
    </source>
</evidence>
<dbReference type="PANTHER" id="PTHR45806:SF1">
    <property type="entry name" value="SYNAPTOBREVIN HOMOLOG YKT6"/>
    <property type="match status" value="1"/>
</dbReference>
<keyword evidence="6" id="KW-0636">Prenylation</keyword>
<dbReference type="SMART" id="SM01270">
    <property type="entry name" value="Longin"/>
    <property type="match status" value="1"/>
</dbReference>
<dbReference type="PROSITE" id="PS50859">
    <property type="entry name" value="LONGIN"/>
    <property type="match status" value="1"/>
</dbReference>
<dbReference type="InterPro" id="IPR011012">
    <property type="entry name" value="Longin-like_dom_sf"/>
</dbReference>
<evidence type="ECO:0000313" key="12">
    <source>
        <dbReference type="EMBL" id="KAF4674331.1"/>
    </source>
</evidence>
<dbReference type="AlphaFoldDB" id="A0A7J6MTV1"/>
<gene>
    <name evidence="12" type="primary">YKT6</name>
    <name evidence="12" type="ORF">FOL46_005305</name>
    <name evidence="11" type="ORF">FOZ61_005191</name>
</gene>
<dbReference type="InterPro" id="IPR010908">
    <property type="entry name" value="Longin_dom"/>
</dbReference>
<reference evidence="13 14" key="1">
    <citation type="submission" date="2020-04" db="EMBL/GenBank/DDBJ databases">
        <title>Perkinsus olseni comparative genomics.</title>
        <authorList>
            <person name="Bogema D.R."/>
        </authorList>
    </citation>
    <scope>NUCLEOTIDE SEQUENCE [LARGE SCALE GENOMIC DNA]</scope>
    <source>
        <strain evidence="11">ATCC PRA-179</strain>
        <strain evidence="12">ATCC PRA-31</strain>
    </source>
</reference>
<dbReference type="SUPFAM" id="SSF58038">
    <property type="entry name" value="SNARE fusion complex"/>
    <property type="match status" value="1"/>
</dbReference>
<sequence length="201" mass="23255">MQILACILYKYEPDKATEVATFYDLHKISYFQRKTVKEFIKFHARAIVSRTAKGQRQSVQFEQNIGKCHVYVAPDGLGAACLTDGEYPMRVAFAFISELMRGFETKHPVSEWTNVRKDTNIDYPEGDELMEKFQDPSQADKIAQIQKELDDVKGVVIKSMDDILRRGETLDSLMQKSNDLSNTSYQFYRTAKKNNQCCKYY</sequence>
<evidence type="ECO:0000256" key="1">
    <source>
        <dbReference type="ARBA" id="ARBA00008025"/>
    </source>
</evidence>
<feature type="domain" description="V-SNARE coiled-coil homology" evidence="10">
    <location>
        <begin position="141"/>
        <end position="201"/>
    </location>
</feature>
<dbReference type="Pfam" id="PF00957">
    <property type="entry name" value="Synaptobrevin"/>
    <property type="match status" value="1"/>
</dbReference>
<evidence type="ECO:0000259" key="10">
    <source>
        <dbReference type="PROSITE" id="PS50892"/>
    </source>
</evidence>
<evidence type="ECO:0000256" key="2">
    <source>
        <dbReference type="ARBA" id="ARBA00022481"/>
    </source>
</evidence>
<dbReference type="PROSITE" id="PS50892">
    <property type="entry name" value="V_SNARE"/>
    <property type="match status" value="1"/>
</dbReference>
<comment type="subcellular location">
    <subcellularLocation>
        <location evidence="7">Endomembrane system</location>
        <topology evidence="7">Lipid-anchor</topology>
        <orientation evidence="7">Cytoplasmic side</orientation>
    </subcellularLocation>
</comment>
<evidence type="ECO:0000256" key="3">
    <source>
        <dbReference type="ARBA" id="ARBA00023136"/>
    </source>
</evidence>
<dbReference type="Pfam" id="PF13774">
    <property type="entry name" value="Longin"/>
    <property type="match status" value="1"/>
</dbReference>
<organism evidence="12 14">
    <name type="scientific">Perkinsus olseni</name>
    <name type="common">Perkinsus atlanticus</name>
    <dbReference type="NCBI Taxonomy" id="32597"/>
    <lineage>
        <taxon>Eukaryota</taxon>
        <taxon>Sar</taxon>
        <taxon>Alveolata</taxon>
        <taxon>Perkinsozoa</taxon>
        <taxon>Perkinsea</taxon>
        <taxon>Perkinsida</taxon>
        <taxon>Perkinsidae</taxon>
        <taxon>Perkinsus</taxon>
    </lineage>
</organism>
<dbReference type="CDD" id="cd14824">
    <property type="entry name" value="Longin"/>
    <property type="match status" value="1"/>
</dbReference>